<keyword evidence="2" id="KW-0175">Coiled coil</keyword>
<dbReference type="Pfam" id="PF23247">
    <property type="entry name" value="LRR_RPS2"/>
    <property type="match status" value="1"/>
</dbReference>
<gene>
    <name evidence="4" type="ORF">JCGZ_06176</name>
</gene>
<dbReference type="PANTHER" id="PTHR33463:SF220">
    <property type="entry name" value="NB-ARC DOMAIN-CONTAINING PROTEIN"/>
    <property type="match status" value="1"/>
</dbReference>
<organism evidence="4 5">
    <name type="scientific">Jatropha curcas</name>
    <name type="common">Barbados nut</name>
    <dbReference type="NCBI Taxonomy" id="180498"/>
    <lineage>
        <taxon>Eukaryota</taxon>
        <taxon>Viridiplantae</taxon>
        <taxon>Streptophyta</taxon>
        <taxon>Embryophyta</taxon>
        <taxon>Tracheophyta</taxon>
        <taxon>Spermatophyta</taxon>
        <taxon>Magnoliopsida</taxon>
        <taxon>eudicotyledons</taxon>
        <taxon>Gunneridae</taxon>
        <taxon>Pentapetalae</taxon>
        <taxon>rosids</taxon>
        <taxon>fabids</taxon>
        <taxon>Malpighiales</taxon>
        <taxon>Euphorbiaceae</taxon>
        <taxon>Crotonoideae</taxon>
        <taxon>Jatropheae</taxon>
        <taxon>Jatropha</taxon>
    </lineage>
</organism>
<dbReference type="AlphaFoldDB" id="A0A067KXX3"/>
<reference evidence="4 5" key="1">
    <citation type="journal article" date="2014" name="PLoS ONE">
        <title>Global Analysis of Gene Expression Profiles in Physic Nut (Jatropha curcas L.) Seedlings Exposed to Salt Stress.</title>
        <authorList>
            <person name="Zhang L."/>
            <person name="Zhang C."/>
            <person name="Wu P."/>
            <person name="Chen Y."/>
            <person name="Li M."/>
            <person name="Jiang H."/>
            <person name="Wu G."/>
        </authorList>
    </citation>
    <scope>NUCLEOTIDE SEQUENCE [LARGE SCALE GENOMIC DNA]</scope>
    <source>
        <strain evidence="5">cv. GZQX0401</strain>
        <tissue evidence="4">Young leaves</tissue>
    </source>
</reference>
<evidence type="ECO:0000313" key="5">
    <source>
        <dbReference type="Proteomes" id="UP000027138"/>
    </source>
</evidence>
<evidence type="ECO:0000256" key="1">
    <source>
        <dbReference type="ARBA" id="ARBA00022821"/>
    </source>
</evidence>
<evidence type="ECO:0000313" key="4">
    <source>
        <dbReference type="EMBL" id="KDP37120.1"/>
    </source>
</evidence>
<dbReference type="Gene3D" id="3.80.10.10">
    <property type="entry name" value="Ribonuclease Inhibitor"/>
    <property type="match status" value="1"/>
</dbReference>
<dbReference type="Proteomes" id="UP000027138">
    <property type="component" value="Unassembled WGS sequence"/>
</dbReference>
<evidence type="ECO:0000259" key="3">
    <source>
        <dbReference type="Pfam" id="PF23247"/>
    </source>
</evidence>
<proteinExistence type="predicted"/>
<keyword evidence="1" id="KW-0611">Plant defense</keyword>
<keyword evidence="5" id="KW-1185">Reference proteome</keyword>
<feature type="domain" description="Disease resistance protein At4g27190-like leucine-rich repeats" evidence="3">
    <location>
        <begin position="204"/>
        <end position="323"/>
    </location>
</feature>
<dbReference type="PANTHER" id="PTHR33463">
    <property type="entry name" value="NB-ARC DOMAIN-CONTAINING PROTEIN-RELATED"/>
    <property type="match status" value="1"/>
</dbReference>
<dbReference type="InterPro" id="IPR057135">
    <property type="entry name" value="At4g27190-like_LRR"/>
</dbReference>
<dbReference type="InterPro" id="IPR032675">
    <property type="entry name" value="LRR_dom_sf"/>
</dbReference>
<dbReference type="OrthoDB" id="1112588at2759"/>
<sequence>MEQLHTLDIHHTDHLQELSVKLLKEKSFNSLRELKDNLEDLKNARNQLQASKNDLLQRVRNEEGPQMKRKEIVRQWLESAENKLAEVNQLIREAEQEIDKKLCLGCCCSNERLPVELKKLVNLKCFNLEKNDQLRIIPRQVISSLSSLQVLRMFRCGFSLQEEEDNILSATNMDINELQSLKSLKGSKSLNISHLAAMNYLLTLEIHQTEHLRVLNVNFMMDTSFTSLRDVNVGKCPNLRDLTWLIRAPNLAILRVSSCREMEEIISIGRLGEVRNAERDLFAKLEVLDLKSLHKLRSIYWKTLPFQLLKKIRVYDCPLLKKLPLSANSAKRIAIDSEDV</sequence>
<dbReference type="STRING" id="180498.A0A067KXX3"/>
<dbReference type="EMBL" id="KK914415">
    <property type="protein sequence ID" value="KDP37120.1"/>
    <property type="molecule type" value="Genomic_DNA"/>
</dbReference>
<evidence type="ECO:0000256" key="2">
    <source>
        <dbReference type="SAM" id="Coils"/>
    </source>
</evidence>
<dbReference type="InterPro" id="IPR050905">
    <property type="entry name" value="Plant_NBS-LRR"/>
</dbReference>
<accession>A0A067KXX3</accession>
<dbReference type="SUPFAM" id="SSF52058">
    <property type="entry name" value="L domain-like"/>
    <property type="match status" value="1"/>
</dbReference>
<protein>
    <recommendedName>
        <fullName evidence="3">Disease resistance protein At4g27190-like leucine-rich repeats domain-containing protein</fullName>
    </recommendedName>
</protein>
<name>A0A067KXX3_JATCU</name>
<feature type="coiled-coil region" evidence="2">
    <location>
        <begin position="24"/>
        <end position="104"/>
    </location>
</feature>